<dbReference type="AlphaFoldDB" id="A0A2H1L4G3"/>
<accession>A0A2H1L4G3</accession>
<reference evidence="3" key="1">
    <citation type="submission" date="2017-03" db="EMBL/GenBank/DDBJ databases">
        <authorList>
            <person name="Monnet C."/>
        </authorList>
    </citation>
    <scope>NUCLEOTIDE SEQUENCE [LARGE SCALE GENOMIC DNA]</scope>
    <source>
        <strain evidence="3">SJ5-8</strain>
    </source>
</reference>
<keyword evidence="3" id="KW-1185">Reference proteome</keyword>
<evidence type="ECO:0000259" key="1">
    <source>
        <dbReference type="Pfam" id="PF01872"/>
    </source>
</evidence>
<name>A0A2H1L4G3_9MICO</name>
<gene>
    <name evidence="2" type="ORF">BJEO58_01347</name>
</gene>
<sequence>MTTIANLSVSLDGFYTGADPSSKNPLGDEGAVLHGWFGHDVADRAQLTADDILRPEFERTGALVMGRDSYEHGQALWGARPPFEMPLFVVTHRPRADDVREGSTFHFVESFEDAWALAQYAADDRAVGLHGGGVIRQGLRGGHLDELQLHLVPVLLGRGRRLFDDVVESPVGLEILRVAEGPGVTHVEYRVRPGG</sequence>
<proteinExistence type="predicted"/>
<evidence type="ECO:0000313" key="2">
    <source>
        <dbReference type="EMBL" id="SMY11759.1"/>
    </source>
</evidence>
<dbReference type="RefSeq" id="WP_101588710.1">
    <property type="nucleotide sequence ID" value="NZ_FXZM01000005.1"/>
</dbReference>
<dbReference type="Gene3D" id="3.40.430.10">
    <property type="entry name" value="Dihydrofolate Reductase, subunit A"/>
    <property type="match status" value="1"/>
</dbReference>
<dbReference type="InterPro" id="IPR002734">
    <property type="entry name" value="RibDG_C"/>
</dbReference>
<protein>
    <submittedName>
        <fullName evidence="2">Dihydrofolate reductase</fullName>
    </submittedName>
</protein>
<evidence type="ECO:0000313" key="3">
    <source>
        <dbReference type="Proteomes" id="UP000234462"/>
    </source>
</evidence>
<dbReference type="SUPFAM" id="SSF53597">
    <property type="entry name" value="Dihydrofolate reductase-like"/>
    <property type="match status" value="1"/>
</dbReference>
<dbReference type="Proteomes" id="UP000234462">
    <property type="component" value="Unassembled WGS sequence"/>
</dbReference>
<dbReference type="Pfam" id="PF01872">
    <property type="entry name" value="RibD_C"/>
    <property type="match status" value="1"/>
</dbReference>
<feature type="domain" description="Bacterial bifunctional deaminase-reductase C-terminal" evidence="1">
    <location>
        <begin position="4"/>
        <end position="166"/>
    </location>
</feature>
<organism evidence="2 3">
    <name type="scientific">Brevibacterium jeotgali</name>
    <dbReference type="NCBI Taxonomy" id="1262550"/>
    <lineage>
        <taxon>Bacteria</taxon>
        <taxon>Bacillati</taxon>
        <taxon>Actinomycetota</taxon>
        <taxon>Actinomycetes</taxon>
        <taxon>Micrococcales</taxon>
        <taxon>Brevibacteriaceae</taxon>
        <taxon>Brevibacterium</taxon>
    </lineage>
</organism>
<dbReference type="GO" id="GO:0009231">
    <property type="term" value="P:riboflavin biosynthetic process"/>
    <property type="evidence" value="ECO:0007669"/>
    <property type="project" value="InterPro"/>
</dbReference>
<dbReference type="InterPro" id="IPR024072">
    <property type="entry name" value="DHFR-like_dom_sf"/>
</dbReference>
<dbReference type="GO" id="GO:0008703">
    <property type="term" value="F:5-amino-6-(5-phosphoribosylamino)uracil reductase activity"/>
    <property type="evidence" value="ECO:0007669"/>
    <property type="project" value="InterPro"/>
</dbReference>
<dbReference type="EMBL" id="FXZM01000005">
    <property type="protein sequence ID" value="SMY11759.1"/>
    <property type="molecule type" value="Genomic_DNA"/>
</dbReference>
<dbReference type="OrthoDB" id="3820697at2"/>